<gene>
    <name evidence="7" type="ORF">ABE960_07635</name>
</gene>
<comment type="function">
    <text evidence="4">The branched-chain alpha-keto dehydrogenase complex catalyzes the overall conversion of alpha-keto acids to acyl-CoA and CO(2). It contains multiple copies of three enzymatic components: branched-chain alpha-keto acid decarboxylase (E1), lipoamide acyltransferase (E2) and lipoamide dehydrogenase (E3).</text>
</comment>
<name>A0ABV1NE97_9GAMM</name>
<proteinExistence type="inferred from homology"/>
<evidence type="ECO:0000313" key="7">
    <source>
        <dbReference type="EMBL" id="MEQ6917386.1"/>
    </source>
</evidence>
<keyword evidence="8" id="KW-1185">Reference proteome</keyword>
<dbReference type="Proteomes" id="UP001442468">
    <property type="component" value="Unassembled WGS sequence"/>
</dbReference>
<dbReference type="PANTHER" id="PTHR43380:SF1">
    <property type="entry name" value="2-OXOISOVALERATE DEHYDROGENASE SUBUNIT ALPHA, MITOCHONDRIAL"/>
    <property type="match status" value="1"/>
</dbReference>
<dbReference type="InterPro" id="IPR029061">
    <property type="entry name" value="THDP-binding"/>
</dbReference>
<evidence type="ECO:0000256" key="4">
    <source>
        <dbReference type="RuleBase" id="RU365014"/>
    </source>
</evidence>
<feature type="domain" description="Dehydrogenase E1 component" evidence="6">
    <location>
        <begin position="50"/>
        <end position="346"/>
    </location>
</feature>
<feature type="region of interest" description="Disordered" evidence="5">
    <location>
        <begin position="376"/>
        <end position="404"/>
    </location>
</feature>
<comment type="caution">
    <text evidence="7">The sequence shown here is derived from an EMBL/GenBank/DDBJ whole genome shotgun (WGS) entry which is preliminary data.</text>
</comment>
<protein>
    <recommendedName>
        <fullName evidence="4">2-oxoisovalerate dehydrogenase subunit alpha</fullName>
        <ecNumber evidence="4">1.2.4.4</ecNumber>
    </recommendedName>
    <alternativeName>
        <fullName evidence="4">Branched-chain alpha-keto acid dehydrogenase E1 component alpha chain</fullName>
    </alternativeName>
</protein>
<dbReference type="Pfam" id="PF00676">
    <property type="entry name" value="E1_dh"/>
    <property type="match status" value="1"/>
</dbReference>
<dbReference type="CDD" id="cd02000">
    <property type="entry name" value="TPP_E1_PDC_ADC_BCADC"/>
    <property type="match status" value="1"/>
</dbReference>
<feature type="compositionally biased region" description="Basic and acidic residues" evidence="5">
    <location>
        <begin position="390"/>
        <end position="404"/>
    </location>
</feature>
<evidence type="ECO:0000256" key="5">
    <source>
        <dbReference type="SAM" id="MobiDB-lite"/>
    </source>
</evidence>
<keyword evidence="2 4" id="KW-0560">Oxidoreductase</keyword>
<accession>A0ABV1NE97</accession>
<evidence type="ECO:0000256" key="2">
    <source>
        <dbReference type="ARBA" id="ARBA00023002"/>
    </source>
</evidence>
<reference evidence="7 8" key="1">
    <citation type="submission" date="2024-05" db="EMBL/GenBank/DDBJ databases">
        <title>Halomonas sp. SSM6 16S ribosomal RNA gene Genome sequencing and assembly.</title>
        <authorList>
            <person name="Yook S."/>
        </authorList>
    </citation>
    <scope>NUCLEOTIDE SEQUENCE [LARGE SCALE GENOMIC DNA]</scope>
    <source>
        <strain evidence="7 8">SSM6</strain>
    </source>
</reference>
<dbReference type="PANTHER" id="PTHR43380">
    <property type="entry name" value="2-OXOISOVALERATE DEHYDROGENASE SUBUNIT ALPHA, MITOCHONDRIAL"/>
    <property type="match status" value="1"/>
</dbReference>
<dbReference type="SUPFAM" id="SSF52518">
    <property type="entry name" value="Thiamin diphosphate-binding fold (THDP-binding)"/>
    <property type="match status" value="1"/>
</dbReference>
<evidence type="ECO:0000259" key="6">
    <source>
        <dbReference type="Pfam" id="PF00676"/>
    </source>
</evidence>
<evidence type="ECO:0000313" key="8">
    <source>
        <dbReference type="Proteomes" id="UP001442468"/>
    </source>
</evidence>
<dbReference type="Gene3D" id="3.40.50.970">
    <property type="match status" value="1"/>
</dbReference>
<organism evidence="7 8">
    <name type="scientific">Halomonas aquatica</name>
    <dbReference type="NCBI Taxonomy" id="3151123"/>
    <lineage>
        <taxon>Bacteria</taxon>
        <taxon>Pseudomonadati</taxon>
        <taxon>Pseudomonadota</taxon>
        <taxon>Gammaproteobacteria</taxon>
        <taxon>Oceanospirillales</taxon>
        <taxon>Halomonadaceae</taxon>
        <taxon>Halomonas</taxon>
    </lineage>
</organism>
<dbReference type="RefSeq" id="WP_349761647.1">
    <property type="nucleotide sequence ID" value="NZ_JBEGCJ010000003.1"/>
</dbReference>
<comment type="catalytic activity">
    <reaction evidence="4">
        <text>N(6)-[(R)-lipoyl]-L-lysyl-[protein] + 3-methyl-2-oxobutanoate + H(+) = N(6)-[(R)-S(8)-2-methylpropanoyldihydrolipoyl]-L-lysyl-[protein] + CO2</text>
        <dbReference type="Rhea" id="RHEA:13457"/>
        <dbReference type="Rhea" id="RHEA-COMP:10474"/>
        <dbReference type="Rhea" id="RHEA-COMP:10497"/>
        <dbReference type="ChEBI" id="CHEBI:11851"/>
        <dbReference type="ChEBI" id="CHEBI:15378"/>
        <dbReference type="ChEBI" id="CHEBI:16526"/>
        <dbReference type="ChEBI" id="CHEBI:83099"/>
        <dbReference type="ChEBI" id="CHEBI:83142"/>
        <dbReference type="EC" id="1.2.4.4"/>
    </reaction>
</comment>
<comment type="cofactor">
    <cofactor evidence="1 4">
        <name>thiamine diphosphate</name>
        <dbReference type="ChEBI" id="CHEBI:58937"/>
    </cofactor>
</comment>
<dbReference type="EC" id="1.2.4.4" evidence="4"/>
<dbReference type="EMBL" id="JBEGCJ010000003">
    <property type="protein sequence ID" value="MEQ6917386.1"/>
    <property type="molecule type" value="Genomic_DNA"/>
</dbReference>
<comment type="similarity">
    <text evidence="4">Belongs to the BCKDHA family.</text>
</comment>
<keyword evidence="3 4" id="KW-0786">Thiamine pyrophosphate</keyword>
<sequence length="404" mass="45342">MTTTPDTHEPTFLAGDEFSIPTFRLLKQDGSLHEGAKAPELEHGKALAIYRAMVATRVLDERMLSAQRQGRLSFYMQCTGEEAAVVGATAALDDADMIMAQYREQGALVYRGFTFDEFMNQLFGNELDYGKGRQMPIHYGSRKLHYMTISSPLATQIPQATGYAYGQKLAGDGLCTIVFFGEGAASEGDFHAALNMAAVHEVPVIFFCRNNGYAISTPSIEQFAADGVAPRAFGYRMHVIRVDGNDILAVYSATREARRIAVEHNQPVLIEAMSYRLAAHSSSDDPSGYRSKKEEEAWREKDPILRMQRWLIDQDWWSEEEEKALQESLRREVLETMKRAEKRPPPPLYSLVTDVYADVTPELQRQLDDLKRHIRQYPEAYPKGASSLDPDVRAGDDIAAKGED</sequence>
<dbReference type="InterPro" id="IPR050771">
    <property type="entry name" value="Alpha-ketoacid_DH_E1_comp"/>
</dbReference>
<evidence type="ECO:0000256" key="3">
    <source>
        <dbReference type="ARBA" id="ARBA00023052"/>
    </source>
</evidence>
<evidence type="ECO:0000256" key="1">
    <source>
        <dbReference type="ARBA" id="ARBA00001964"/>
    </source>
</evidence>
<dbReference type="InterPro" id="IPR001017">
    <property type="entry name" value="DH_E1"/>
</dbReference>